<dbReference type="InterPro" id="IPR017451">
    <property type="entry name" value="F-box-assoc_interact_dom"/>
</dbReference>
<keyword evidence="4" id="KW-1185">Reference proteome</keyword>
<name>A0A166IZ95_DAUCS</name>
<reference evidence="3" key="2">
    <citation type="submission" date="2022-03" db="EMBL/GenBank/DDBJ databases">
        <title>Draft title - Genomic analysis of global carrot germplasm unveils the trajectory of domestication and the origin of high carotenoid orange carrot.</title>
        <authorList>
            <person name="Iorizzo M."/>
            <person name="Ellison S."/>
            <person name="Senalik D."/>
            <person name="Macko-Podgorni A."/>
            <person name="Grzebelus D."/>
            <person name="Bostan H."/>
            <person name="Rolling W."/>
            <person name="Curaba J."/>
            <person name="Simon P."/>
        </authorList>
    </citation>
    <scope>NUCLEOTIDE SEQUENCE</scope>
    <source>
        <tissue evidence="3">Leaf</tissue>
    </source>
</reference>
<dbReference type="InterPro" id="IPR006527">
    <property type="entry name" value="F-box-assoc_dom_typ1"/>
</dbReference>
<gene>
    <name evidence="2" type="ORF">DCAR_004307</name>
    <name evidence="3" type="ORF">DCAR_0104629</name>
</gene>
<dbReference type="InterPro" id="IPR011043">
    <property type="entry name" value="Gal_Oxase/kelch_b-propeller"/>
</dbReference>
<dbReference type="CDD" id="cd22157">
    <property type="entry name" value="F-box_AtFBW1-like"/>
    <property type="match status" value="1"/>
</dbReference>
<dbReference type="Pfam" id="PF00646">
    <property type="entry name" value="F-box"/>
    <property type="match status" value="1"/>
</dbReference>
<dbReference type="Proteomes" id="UP000077755">
    <property type="component" value="Chromosome 1"/>
</dbReference>
<accession>A0A166IZ95</accession>
<dbReference type="SUPFAM" id="SSF50965">
    <property type="entry name" value="Galactose oxidase, central domain"/>
    <property type="match status" value="1"/>
</dbReference>
<dbReference type="SUPFAM" id="SSF81383">
    <property type="entry name" value="F-box domain"/>
    <property type="match status" value="1"/>
</dbReference>
<protein>
    <recommendedName>
        <fullName evidence="1">F-box domain-containing protein</fullName>
    </recommendedName>
</protein>
<dbReference type="AlphaFoldDB" id="A0A166IZ95"/>
<dbReference type="InterPro" id="IPR001810">
    <property type="entry name" value="F-box_dom"/>
</dbReference>
<evidence type="ECO:0000313" key="4">
    <source>
        <dbReference type="Proteomes" id="UP000077755"/>
    </source>
</evidence>
<feature type="domain" description="F-box" evidence="1">
    <location>
        <begin position="3"/>
        <end position="43"/>
    </location>
</feature>
<dbReference type="PANTHER" id="PTHR31672:SF13">
    <property type="entry name" value="F-BOX PROTEIN CPR30-LIKE"/>
    <property type="match status" value="1"/>
</dbReference>
<sequence>MRISHDLLEEILCRLPVKHLLRCRCVAKGWCSLIDSNAFVKKHLKNTLDCNASGVHVINGFDGRFWVVESDDGSTSVVEIDDPIKMLLSDSEYCIAANALLCVFKSQMNDIFLFNPSTRKVRKLPSAPPEFPRGFNGTEDCVCGFGYDHVNDDYKVVKIVQSFVQSGGTMVVVYSLKTNSWKQIQNVPSKYFLTIWGIFGNGALYWFLVKDLAYGFETIVGFDLGLEQFKEVPFPPVNKNYIMENKRGLFTPPAGESLCLLDTYSDLSVDVWLMNNYGEKNTWYKAFSVKQLCPLAFGILRPLAFSKSHKDVLLELDCQKLVWYNIERKTVKSVRLPRILVKFDSHFCTESLLQLTEDKSLQRPSPDKQKKQQKKR</sequence>
<dbReference type="SMART" id="SM00256">
    <property type="entry name" value="FBOX"/>
    <property type="match status" value="1"/>
</dbReference>
<organism evidence="2">
    <name type="scientific">Daucus carota subsp. sativus</name>
    <name type="common">Carrot</name>
    <dbReference type="NCBI Taxonomy" id="79200"/>
    <lineage>
        <taxon>Eukaryota</taxon>
        <taxon>Viridiplantae</taxon>
        <taxon>Streptophyta</taxon>
        <taxon>Embryophyta</taxon>
        <taxon>Tracheophyta</taxon>
        <taxon>Spermatophyta</taxon>
        <taxon>Magnoliopsida</taxon>
        <taxon>eudicotyledons</taxon>
        <taxon>Gunneridae</taxon>
        <taxon>Pentapetalae</taxon>
        <taxon>asterids</taxon>
        <taxon>campanulids</taxon>
        <taxon>Apiales</taxon>
        <taxon>Apiaceae</taxon>
        <taxon>Apioideae</taxon>
        <taxon>Scandiceae</taxon>
        <taxon>Daucinae</taxon>
        <taxon>Daucus</taxon>
        <taxon>Daucus sect. Daucus</taxon>
    </lineage>
</organism>
<dbReference type="InterPro" id="IPR050796">
    <property type="entry name" value="SCF_F-box_component"/>
</dbReference>
<dbReference type="PANTHER" id="PTHR31672">
    <property type="entry name" value="BNACNNG10540D PROTEIN"/>
    <property type="match status" value="1"/>
</dbReference>
<dbReference type="EMBL" id="LNRQ01000001">
    <property type="protein sequence ID" value="KZN11651.1"/>
    <property type="molecule type" value="Genomic_DNA"/>
</dbReference>
<reference evidence="2" key="1">
    <citation type="journal article" date="2016" name="Nat. Genet.">
        <title>A high-quality carrot genome assembly provides new insights into carotenoid accumulation and asterid genome evolution.</title>
        <authorList>
            <person name="Iorizzo M."/>
            <person name="Ellison S."/>
            <person name="Senalik D."/>
            <person name="Zeng P."/>
            <person name="Satapoomin P."/>
            <person name="Huang J."/>
            <person name="Bowman M."/>
            <person name="Iovene M."/>
            <person name="Sanseverino W."/>
            <person name="Cavagnaro P."/>
            <person name="Yildiz M."/>
            <person name="Macko-Podgorni A."/>
            <person name="Moranska E."/>
            <person name="Grzebelus E."/>
            <person name="Grzebelus D."/>
            <person name="Ashrafi H."/>
            <person name="Zheng Z."/>
            <person name="Cheng S."/>
            <person name="Spooner D."/>
            <person name="Van Deynze A."/>
            <person name="Simon P."/>
        </authorList>
    </citation>
    <scope>NUCLEOTIDE SEQUENCE [LARGE SCALE GENOMIC DNA]</scope>
    <source>
        <tissue evidence="2">Leaf</tissue>
    </source>
</reference>
<dbReference type="Gene3D" id="1.20.1280.50">
    <property type="match status" value="1"/>
</dbReference>
<dbReference type="InterPro" id="IPR036047">
    <property type="entry name" value="F-box-like_dom_sf"/>
</dbReference>
<dbReference type="Pfam" id="PF07734">
    <property type="entry name" value="FBA_1"/>
    <property type="match status" value="1"/>
</dbReference>
<dbReference type="NCBIfam" id="TIGR01640">
    <property type="entry name" value="F_box_assoc_1"/>
    <property type="match status" value="1"/>
</dbReference>
<dbReference type="Gramene" id="KZN11651">
    <property type="protein sequence ID" value="KZN11651"/>
    <property type="gene ID" value="DCAR_004307"/>
</dbReference>
<dbReference type="OMA" id="RINIWIM"/>
<dbReference type="STRING" id="79200.A0A166IZ95"/>
<evidence type="ECO:0000313" key="2">
    <source>
        <dbReference type="EMBL" id="KZN11651.1"/>
    </source>
</evidence>
<proteinExistence type="predicted"/>
<dbReference type="EMBL" id="CP093343">
    <property type="protein sequence ID" value="WOG85440.1"/>
    <property type="molecule type" value="Genomic_DNA"/>
</dbReference>
<evidence type="ECO:0000313" key="3">
    <source>
        <dbReference type="EMBL" id="WOG85440.1"/>
    </source>
</evidence>
<evidence type="ECO:0000259" key="1">
    <source>
        <dbReference type="SMART" id="SM00256"/>
    </source>
</evidence>